<protein>
    <submittedName>
        <fullName evidence="8">Sodium:proton antiporter</fullName>
    </submittedName>
</protein>
<dbReference type="PANTHER" id="PTHR43478:SF1">
    <property type="entry name" value="NA+_H+ ANTIPORTER NHAC-LIKE C-TERMINAL DOMAIN-CONTAINING PROTEIN"/>
    <property type="match status" value="1"/>
</dbReference>
<feature type="transmembrane region" description="Helical" evidence="6">
    <location>
        <begin position="380"/>
        <end position="402"/>
    </location>
</feature>
<dbReference type="RefSeq" id="WP_118333108.1">
    <property type="nucleotide sequence ID" value="NZ_AP025567.1"/>
</dbReference>
<dbReference type="EMBL" id="QRMS01000001">
    <property type="protein sequence ID" value="RHJ89062.1"/>
    <property type="molecule type" value="Genomic_DNA"/>
</dbReference>
<dbReference type="AlphaFoldDB" id="A0A415E5L2"/>
<dbReference type="GO" id="GO:0005886">
    <property type="term" value="C:plasma membrane"/>
    <property type="evidence" value="ECO:0007669"/>
    <property type="project" value="UniProtKB-SubCell"/>
</dbReference>
<feature type="transmembrane region" description="Helical" evidence="6">
    <location>
        <begin position="299"/>
        <end position="322"/>
    </location>
</feature>
<feature type="transmembrane region" description="Helical" evidence="6">
    <location>
        <begin position="258"/>
        <end position="279"/>
    </location>
</feature>
<proteinExistence type="predicted"/>
<sequence length="517" mass="54471">MEAVDYGILCLIPPIVTVALALITKQTILSLLLGVWVGSTIINGWNPISGFVKIFPDFMIPSLGNEYNAGLVLLVTLAGGMIIMLRETGGAYAFAKLMSRKVDTPAKGQVLTSVSAVAFCYTEPCLILGTIMRPVTDAVRVSRAKLAYILDSLGCNLASFSPISSYGPFITGLIATELTAAGLAGVSEWGVWAGMLKYNMYSLFAILTVFIVAIGDINIGPMYKEEMRARREGKVLGDGVQPLTPEKKAEFPEGYEPTLISFVLPMAALFVSLFAVIFWTGDLAANGFAGCFRNANITVAIMVAFICTGITAGIVGVVKGLWKPIKSFNTFVNGMIELINVPFILVCAWSLGSVVSTMGTGEFLAGIVAEHLTPGLVPGLIFLFGALISFSTGSSWGTWSLLMPIAFPMAVRFGIPPAYIVGCVISSGLFGDQCSPISDTTVLSSTGGSCNHIVHVMTQIPYGVTVGVSALIGFLFGGLTGQFALSIAVTAVVLLIALFILKTIARKTSKADTAAAA</sequence>
<dbReference type="STRING" id="1776384.GCA_900086585_02291"/>
<evidence type="ECO:0000256" key="6">
    <source>
        <dbReference type="SAM" id="Phobius"/>
    </source>
</evidence>
<gene>
    <name evidence="8" type="ORF">DW099_00345</name>
</gene>
<accession>A0A415E5L2</accession>
<evidence type="ECO:0000256" key="4">
    <source>
        <dbReference type="ARBA" id="ARBA00022989"/>
    </source>
</evidence>
<name>A0A415E5L2_9FIRM</name>
<feature type="transmembrane region" description="Helical" evidence="6">
    <location>
        <begin position="198"/>
        <end position="219"/>
    </location>
</feature>
<feature type="transmembrane region" description="Helical" evidence="6">
    <location>
        <begin position="483"/>
        <end position="501"/>
    </location>
</feature>
<dbReference type="Proteomes" id="UP000284841">
    <property type="component" value="Unassembled WGS sequence"/>
</dbReference>
<evidence type="ECO:0000256" key="1">
    <source>
        <dbReference type="ARBA" id="ARBA00004651"/>
    </source>
</evidence>
<evidence type="ECO:0000256" key="5">
    <source>
        <dbReference type="ARBA" id="ARBA00023136"/>
    </source>
</evidence>
<dbReference type="Pfam" id="PF03553">
    <property type="entry name" value="Na_H_antiporter"/>
    <property type="match status" value="1"/>
</dbReference>
<evidence type="ECO:0000256" key="2">
    <source>
        <dbReference type="ARBA" id="ARBA00022475"/>
    </source>
</evidence>
<evidence type="ECO:0000313" key="8">
    <source>
        <dbReference type="EMBL" id="RHJ89062.1"/>
    </source>
</evidence>
<keyword evidence="9" id="KW-1185">Reference proteome</keyword>
<dbReference type="PANTHER" id="PTHR43478">
    <property type="entry name" value="NA+/H+ ANTIPORTER-RELATED"/>
    <property type="match status" value="1"/>
</dbReference>
<evidence type="ECO:0000313" key="9">
    <source>
        <dbReference type="Proteomes" id="UP000284841"/>
    </source>
</evidence>
<feature type="transmembrane region" description="Helical" evidence="6">
    <location>
        <begin position="67"/>
        <end position="85"/>
    </location>
</feature>
<dbReference type="InterPro" id="IPR018461">
    <property type="entry name" value="Na/H_Antiport_NhaC-like_C"/>
</dbReference>
<evidence type="ECO:0000256" key="3">
    <source>
        <dbReference type="ARBA" id="ARBA00022692"/>
    </source>
</evidence>
<evidence type="ECO:0000259" key="7">
    <source>
        <dbReference type="Pfam" id="PF03553"/>
    </source>
</evidence>
<comment type="caution">
    <text evidence="8">The sequence shown here is derived from an EMBL/GenBank/DDBJ whole genome shotgun (WGS) entry which is preliminary data.</text>
</comment>
<organism evidence="8 9">
    <name type="scientific">Emergencia timonensis</name>
    <dbReference type="NCBI Taxonomy" id="1776384"/>
    <lineage>
        <taxon>Bacteria</taxon>
        <taxon>Bacillati</taxon>
        <taxon>Bacillota</taxon>
        <taxon>Clostridia</taxon>
        <taxon>Peptostreptococcales</taxon>
        <taxon>Anaerovoracaceae</taxon>
        <taxon>Emergencia</taxon>
    </lineage>
</organism>
<keyword evidence="5 6" id="KW-0472">Membrane</keyword>
<comment type="subcellular location">
    <subcellularLocation>
        <location evidence="1">Cell membrane</location>
        <topology evidence="1">Multi-pass membrane protein</topology>
    </subcellularLocation>
</comment>
<feature type="domain" description="Na+/H+ antiporter NhaC-like C-terminal" evidence="7">
    <location>
        <begin position="158"/>
        <end position="478"/>
    </location>
</feature>
<keyword evidence="2" id="KW-1003">Cell membrane</keyword>
<keyword evidence="4 6" id="KW-1133">Transmembrane helix</keyword>
<feature type="transmembrane region" description="Helical" evidence="6">
    <location>
        <begin position="6"/>
        <end position="24"/>
    </location>
</feature>
<dbReference type="OrthoDB" id="9762978at2"/>
<reference evidence="8 9" key="1">
    <citation type="submission" date="2018-08" db="EMBL/GenBank/DDBJ databases">
        <title>A genome reference for cultivated species of the human gut microbiota.</title>
        <authorList>
            <person name="Zou Y."/>
            <person name="Xue W."/>
            <person name="Luo G."/>
        </authorList>
    </citation>
    <scope>NUCLEOTIDE SEQUENCE [LARGE SCALE GENOMIC DNA]</scope>
    <source>
        <strain evidence="8 9">AM07-24</strain>
    </source>
</reference>
<keyword evidence="3 6" id="KW-0812">Transmembrane</keyword>
<feature type="transmembrane region" description="Helical" evidence="6">
    <location>
        <begin position="31"/>
        <end position="55"/>
    </location>
</feature>
<feature type="transmembrane region" description="Helical" evidence="6">
    <location>
        <begin position="343"/>
        <end position="368"/>
    </location>
</feature>